<dbReference type="Gene3D" id="1.10.287.470">
    <property type="entry name" value="Helix hairpin bin"/>
    <property type="match status" value="1"/>
</dbReference>
<dbReference type="Gene3D" id="2.40.420.20">
    <property type="match status" value="1"/>
</dbReference>
<dbReference type="Gene3D" id="2.40.30.170">
    <property type="match status" value="1"/>
</dbReference>
<evidence type="ECO:0000256" key="2">
    <source>
        <dbReference type="ARBA" id="ARBA00009477"/>
    </source>
</evidence>
<evidence type="ECO:0000256" key="1">
    <source>
        <dbReference type="ARBA" id="ARBA00004196"/>
    </source>
</evidence>
<evidence type="ECO:0000313" key="9">
    <source>
        <dbReference type="Proteomes" id="UP001626537"/>
    </source>
</evidence>
<dbReference type="Gene3D" id="2.40.50.100">
    <property type="match status" value="1"/>
</dbReference>
<evidence type="ECO:0000256" key="4">
    <source>
        <dbReference type="SAM" id="Coils"/>
    </source>
</evidence>
<feature type="domain" description="Multidrug resistance protein MdtA-like barrel-sandwich hybrid" evidence="5">
    <location>
        <begin position="69"/>
        <end position="187"/>
    </location>
</feature>
<dbReference type="SUPFAM" id="SSF111369">
    <property type="entry name" value="HlyD-like secretion proteins"/>
    <property type="match status" value="1"/>
</dbReference>
<dbReference type="Pfam" id="PF25954">
    <property type="entry name" value="Beta-barrel_RND_2"/>
    <property type="match status" value="1"/>
</dbReference>
<dbReference type="NCBIfam" id="TIGR01730">
    <property type="entry name" value="RND_mfp"/>
    <property type="match status" value="1"/>
</dbReference>
<evidence type="ECO:0000259" key="7">
    <source>
        <dbReference type="Pfam" id="PF25967"/>
    </source>
</evidence>
<dbReference type="Pfam" id="PF25917">
    <property type="entry name" value="BSH_RND"/>
    <property type="match status" value="1"/>
</dbReference>
<reference evidence="8 9" key="1">
    <citation type="submission" date="2023-10" db="EMBL/GenBank/DDBJ databases">
        <title>Two novel species belonging to the OM43/NOR5 clade.</title>
        <authorList>
            <person name="Park M."/>
        </authorList>
    </citation>
    <scope>NUCLEOTIDE SEQUENCE [LARGE SCALE GENOMIC DNA]</scope>
    <source>
        <strain evidence="8 9">IMCC43200</strain>
    </source>
</reference>
<evidence type="ECO:0000256" key="3">
    <source>
        <dbReference type="ARBA" id="ARBA00022448"/>
    </source>
</evidence>
<sequence length="355" mass="38389">MRAYLVAAALLLALLGGTALYIQQRSASGTSGDYRPPPATIAAGVAVERQWRETIDAVGTIRAARGILLTAETSGDITAIHVESGDNVDVGQALIGIDEEFEVATRKRLEARLLLADQLYQRDARLIKENSIPQSQLDQSRADLQSAQAELAEIDATLKNKRISAPFPGRLGIFQVRVGDYVEAGTPLVTLQDVSQLEVDFSVPDRYAPLMKPGLSISLRTAAYPDRVFWATLRAVDSQIDENTRNLQIRASIDKGEGLLPGMFAGLIIDLNRETTRVFVPETAVSYSLQGNLVYVIEEDDQGLFVSPRIVKTLAANNGEVAIASGISDGERVVTAGQNKLYRDARVQIAADAGI</sequence>
<dbReference type="InterPro" id="IPR058625">
    <property type="entry name" value="MdtA-like_BSH"/>
</dbReference>
<proteinExistence type="inferred from homology"/>
<dbReference type="InterPro" id="IPR058627">
    <property type="entry name" value="MdtA-like_C"/>
</dbReference>
<evidence type="ECO:0000259" key="6">
    <source>
        <dbReference type="Pfam" id="PF25954"/>
    </source>
</evidence>
<evidence type="ECO:0000259" key="5">
    <source>
        <dbReference type="Pfam" id="PF25917"/>
    </source>
</evidence>
<keyword evidence="4" id="KW-0175">Coiled coil</keyword>
<accession>A0ABZ0I2Y6</accession>
<feature type="domain" description="Multidrug resistance protein MdtA-like C-terminal permuted SH3" evidence="7">
    <location>
        <begin position="278"/>
        <end position="338"/>
    </location>
</feature>
<comment type="similarity">
    <text evidence="2">Belongs to the membrane fusion protein (MFP) (TC 8.A.1) family.</text>
</comment>
<keyword evidence="3" id="KW-0813">Transport</keyword>
<feature type="domain" description="CusB-like beta-barrel" evidence="6">
    <location>
        <begin position="199"/>
        <end position="267"/>
    </location>
</feature>
<gene>
    <name evidence="8" type="ORF">R0135_01530</name>
</gene>
<feature type="coiled-coil region" evidence="4">
    <location>
        <begin position="137"/>
        <end position="164"/>
    </location>
</feature>
<dbReference type="Pfam" id="PF25967">
    <property type="entry name" value="RND-MFP_C"/>
    <property type="match status" value="1"/>
</dbReference>
<dbReference type="Proteomes" id="UP001626537">
    <property type="component" value="Chromosome"/>
</dbReference>
<protein>
    <submittedName>
        <fullName evidence="8">Efflux RND transporter periplasmic adaptor subunit</fullName>
    </submittedName>
</protein>
<evidence type="ECO:0000313" key="8">
    <source>
        <dbReference type="EMBL" id="WOJ93864.1"/>
    </source>
</evidence>
<name>A0ABZ0I2Y6_9GAMM</name>
<dbReference type="InterPro" id="IPR058792">
    <property type="entry name" value="Beta-barrel_RND_2"/>
</dbReference>
<dbReference type="PANTHER" id="PTHR30469">
    <property type="entry name" value="MULTIDRUG RESISTANCE PROTEIN MDTA"/>
    <property type="match status" value="1"/>
</dbReference>
<dbReference type="PANTHER" id="PTHR30469:SF11">
    <property type="entry name" value="BLL4320 PROTEIN"/>
    <property type="match status" value="1"/>
</dbReference>
<keyword evidence="9" id="KW-1185">Reference proteome</keyword>
<comment type="subcellular location">
    <subcellularLocation>
        <location evidence="1">Cell envelope</location>
    </subcellularLocation>
</comment>
<dbReference type="EMBL" id="CP136864">
    <property type="protein sequence ID" value="WOJ93864.1"/>
    <property type="molecule type" value="Genomic_DNA"/>
</dbReference>
<organism evidence="8 9">
    <name type="scientific">Congregibacter variabilis</name>
    <dbReference type="NCBI Taxonomy" id="3081200"/>
    <lineage>
        <taxon>Bacteria</taxon>
        <taxon>Pseudomonadati</taxon>
        <taxon>Pseudomonadota</taxon>
        <taxon>Gammaproteobacteria</taxon>
        <taxon>Cellvibrionales</taxon>
        <taxon>Halieaceae</taxon>
        <taxon>Congregibacter</taxon>
    </lineage>
</organism>
<dbReference type="InterPro" id="IPR006143">
    <property type="entry name" value="RND_pump_MFP"/>
</dbReference>
<dbReference type="RefSeq" id="WP_407348504.1">
    <property type="nucleotide sequence ID" value="NZ_CP136864.1"/>
</dbReference>